<feature type="transmembrane region" description="Helical" evidence="4">
    <location>
        <begin position="6"/>
        <end position="28"/>
    </location>
</feature>
<dbReference type="SUPFAM" id="SSF48264">
    <property type="entry name" value="Cytochrome P450"/>
    <property type="match status" value="1"/>
</dbReference>
<dbReference type="GO" id="GO:0004497">
    <property type="term" value="F:monooxygenase activity"/>
    <property type="evidence" value="ECO:0007669"/>
    <property type="project" value="InterPro"/>
</dbReference>
<evidence type="ECO:0000313" key="6">
    <source>
        <dbReference type="Proteomes" id="UP000436088"/>
    </source>
</evidence>
<dbReference type="EMBL" id="VEPZ02001118">
    <property type="protein sequence ID" value="KAE8693499.1"/>
    <property type="molecule type" value="Genomic_DNA"/>
</dbReference>
<gene>
    <name evidence="5" type="ORF">F3Y22_tig00110809pilonHSYRG00016</name>
</gene>
<dbReference type="PANTHER" id="PTHR24286">
    <property type="entry name" value="CYTOCHROME P450 26"/>
    <property type="match status" value="1"/>
</dbReference>
<dbReference type="PANTHER" id="PTHR24286:SF53">
    <property type="entry name" value="BETA-AMYRIN 28-OXIDASE-LIKE"/>
    <property type="match status" value="1"/>
</dbReference>
<dbReference type="Gene3D" id="1.10.630.10">
    <property type="entry name" value="Cytochrome P450"/>
    <property type="match status" value="2"/>
</dbReference>
<dbReference type="GO" id="GO:0016705">
    <property type="term" value="F:oxidoreductase activity, acting on paired donors, with incorporation or reduction of molecular oxygen"/>
    <property type="evidence" value="ECO:0007669"/>
    <property type="project" value="InterPro"/>
</dbReference>
<comment type="caution">
    <text evidence="5">The sequence shown here is derived from an EMBL/GenBank/DDBJ whole genome shotgun (WGS) entry which is preliminary data.</text>
</comment>
<sequence>MDAIDSFMPYFLHLVVLYVSVVVIYLLYKYKSNGGGATPKPNLPPGRKGLPYIGETLDYVLASRWGTPEKFITDRTSKYSPDVFRNRCSEKTRPSFAARPKQILFPLSKKYTFAIACRLFTSVTDPDEIENFSKPFALATPGLISVPIDVPGTTFNRAVKAGRQIRQQLLALITKKKKEIIEKGKIEASDLVDSMLMDGMTEATRFLASSLPAMTPQALPSPSLSAVSRIIPTANGVLRGKEGGDEALRWEDIQKMKYTWCVACEVMRLAPPASGSLREAISDYTYAGYTIPKGWKIS</sequence>
<keyword evidence="4" id="KW-0472">Membrane</keyword>
<dbReference type="Proteomes" id="UP000436088">
    <property type="component" value="Unassembled WGS sequence"/>
</dbReference>
<keyword evidence="4" id="KW-0812">Transmembrane</keyword>
<dbReference type="InterPro" id="IPR001128">
    <property type="entry name" value="Cyt_P450"/>
</dbReference>
<evidence type="ECO:0000313" key="5">
    <source>
        <dbReference type="EMBL" id="KAE8693499.1"/>
    </source>
</evidence>
<keyword evidence="6" id="KW-1185">Reference proteome</keyword>
<comment type="similarity">
    <text evidence="1">Belongs to the cytochrome P450 family.</text>
</comment>
<reference evidence="5" key="1">
    <citation type="submission" date="2019-09" db="EMBL/GenBank/DDBJ databases">
        <title>Draft genome information of white flower Hibiscus syriacus.</title>
        <authorList>
            <person name="Kim Y.-M."/>
        </authorList>
    </citation>
    <scope>NUCLEOTIDE SEQUENCE [LARGE SCALE GENOMIC DNA]</scope>
    <source>
        <strain evidence="5">YM2019G1</strain>
    </source>
</reference>
<protein>
    <submittedName>
        <fullName evidence="5">Cytochrome P450</fullName>
    </submittedName>
</protein>
<name>A0A6A2ZQ67_HIBSY</name>
<evidence type="ECO:0000256" key="1">
    <source>
        <dbReference type="ARBA" id="ARBA00010617"/>
    </source>
</evidence>
<keyword evidence="3" id="KW-0408">Iron</keyword>
<dbReference type="AlphaFoldDB" id="A0A6A2ZQ67"/>
<keyword evidence="4" id="KW-1133">Transmembrane helix</keyword>
<dbReference type="GO" id="GO:0020037">
    <property type="term" value="F:heme binding"/>
    <property type="evidence" value="ECO:0007669"/>
    <property type="project" value="InterPro"/>
</dbReference>
<dbReference type="Pfam" id="PF00067">
    <property type="entry name" value="p450"/>
    <property type="match status" value="1"/>
</dbReference>
<keyword evidence="2" id="KW-0479">Metal-binding</keyword>
<organism evidence="5 6">
    <name type="scientific">Hibiscus syriacus</name>
    <name type="common">Rose of Sharon</name>
    <dbReference type="NCBI Taxonomy" id="106335"/>
    <lineage>
        <taxon>Eukaryota</taxon>
        <taxon>Viridiplantae</taxon>
        <taxon>Streptophyta</taxon>
        <taxon>Embryophyta</taxon>
        <taxon>Tracheophyta</taxon>
        <taxon>Spermatophyta</taxon>
        <taxon>Magnoliopsida</taxon>
        <taxon>eudicotyledons</taxon>
        <taxon>Gunneridae</taxon>
        <taxon>Pentapetalae</taxon>
        <taxon>rosids</taxon>
        <taxon>malvids</taxon>
        <taxon>Malvales</taxon>
        <taxon>Malvaceae</taxon>
        <taxon>Malvoideae</taxon>
        <taxon>Hibiscus</taxon>
    </lineage>
</organism>
<dbReference type="GO" id="GO:0016125">
    <property type="term" value="P:sterol metabolic process"/>
    <property type="evidence" value="ECO:0007669"/>
    <property type="project" value="TreeGrafter"/>
</dbReference>
<dbReference type="GO" id="GO:0005506">
    <property type="term" value="F:iron ion binding"/>
    <property type="evidence" value="ECO:0007669"/>
    <property type="project" value="InterPro"/>
</dbReference>
<evidence type="ECO:0000256" key="4">
    <source>
        <dbReference type="SAM" id="Phobius"/>
    </source>
</evidence>
<proteinExistence type="inferred from homology"/>
<evidence type="ECO:0000256" key="3">
    <source>
        <dbReference type="ARBA" id="ARBA00023004"/>
    </source>
</evidence>
<evidence type="ECO:0000256" key="2">
    <source>
        <dbReference type="ARBA" id="ARBA00022723"/>
    </source>
</evidence>
<dbReference type="InterPro" id="IPR036396">
    <property type="entry name" value="Cyt_P450_sf"/>
</dbReference>
<accession>A0A6A2ZQ67</accession>